<dbReference type="GO" id="GO:0016208">
    <property type="term" value="F:AMP binding"/>
    <property type="evidence" value="ECO:0007669"/>
    <property type="project" value="TreeGrafter"/>
</dbReference>
<dbReference type="HAMAP" id="MF_00004">
    <property type="entry name" value="Aden_phosphoribosyltr"/>
    <property type="match status" value="1"/>
</dbReference>
<evidence type="ECO:0000256" key="1">
    <source>
        <dbReference type="ARBA" id="ARBA00000868"/>
    </source>
</evidence>
<dbReference type="GO" id="GO:0006166">
    <property type="term" value="P:purine ribonucleoside salvage"/>
    <property type="evidence" value="ECO:0007669"/>
    <property type="project" value="UniProtKB-UniRule"/>
</dbReference>
<evidence type="ECO:0000256" key="8">
    <source>
        <dbReference type="ARBA" id="ARBA00022490"/>
    </source>
</evidence>
<dbReference type="RefSeq" id="WP_080886827.1">
    <property type="nucleotide sequence ID" value="NZ_LT828648.1"/>
</dbReference>
<dbReference type="NCBIfam" id="NF002636">
    <property type="entry name" value="PRK02304.1-5"/>
    <property type="match status" value="1"/>
</dbReference>
<dbReference type="SUPFAM" id="SSF53271">
    <property type="entry name" value="PRTase-like"/>
    <property type="match status" value="1"/>
</dbReference>
<organism evidence="14 15">
    <name type="scientific">Nitrospira japonica</name>
    <dbReference type="NCBI Taxonomy" id="1325564"/>
    <lineage>
        <taxon>Bacteria</taxon>
        <taxon>Pseudomonadati</taxon>
        <taxon>Nitrospirota</taxon>
        <taxon>Nitrospiria</taxon>
        <taxon>Nitrospirales</taxon>
        <taxon>Nitrospiraceae</taxon>
        <taxon>Nitrospira</taxon>
    </lineage>
</organism>
<feature type="domain" description="Phosphoribosyltransferase" evidence="13">
    <location>
        <begin position="28"/>
        <end position="147"/>
    </location>
</feature>
<comment type="catalytic activity">
    <reaction evidence="1 12">
        <text>AMP + diphosphate = 5-phospho-alpha-D-ribose 1-diphosphate + adenine</text>
        <dbReference type="Rhea" id="RHEA:16609"/>
        <dbReference type="ChEBI" id="CHEBI:16708"/>
        <dbReference type="ChEBI" id="CHEBI:33019"/>
        <dbReference type="ChEBI" id="CHEBI:58017"/>
        <dbReference type="ChEBI" id="CHEBI:456215"/>
        <dbReference type="EC" id="2.4.2.7"/>
    </reaction>
</comment>
<dbReference type="PANTHER" id="PTHR32315">
    <property type="entry name" value="ADENINE PHOSPHORIBOSYLTRANSFERASE"/>
    <property type="match status" value="1"/>
</dbReference>
<dbReference type="Pfam" id="PF00156">
    <property type="entry name" value="Pribosyltran"/>
    <property type="match status" value="1"/>
</dbReference>
<dbReference type="KEGG" id="nja:NSJP_2276"/>
<dbReference type="GO" id="GO:0006168">
    <property type="term" value="P:adenine salvage"/>
    <property type="evidence" value="ECO:0007669"/>
    <property type="project" value="InterPro"/>
</dbReference>
<comment type="subunit">
    <text evidence="6 12">Homodimer.</text>
</comment>
<dbReference type="STRING" id="1325564.NSJP_2276"/>
<comment type="function">
    <text evidence="2 12">Catalyzes a salvage reaction resulting in the formation of AMP, that is energically less costly than de novo synthesis.</text>
</comment>
<keyword evidence="10 12" id="KW-0808">Transferase</keyword>
<dbReference type="InterPro" id="IPR005764">
    <property type="entry name" value="Ade_phspho_trans"/>
</dbReference>
<evidence type="ECO:0000259" key="13">
    <source>
        <dbReference type="Pfam" id="PF00156"/>
    </source>
</evidence>
<dbReference type="Gene3D" id="3.40.50.2020">
    <property type="match status" value="1"/>
</dbReference>
<dbReference type="GO" id="GO:0005737">
    <property type="term" value="C:cytoplasm"/>
    <property type="evidence" value="ECO:0007669"/>
    <property type="project" value="UniProtKB-SubCell"/>
</dbReference>
<comment type="similarity">
    <text evidence="5 12">Belongs to the purine/pyrimidine phosphoribosyltransferase family.</text>
</comment>
<comment type="pathway">
    <text evidence="4 12">Purine metabolism; AMP biosynthesis via salvage pathway; AMP from adenine: step 1/1.</text>
</comment>
<evidence type="ECO:0000256" key="3">
    <source>
        <dbReference type="ARBA" id="ARBA00004496"/>
    </source>
</evidence>
<dbReference type="EMBL" id="LT828648">
    <property type="protein sequence ID" value="SLM48448.1"/>
    <property type="molecule type" value="Genomic_DNA"/>
</dbReference>
<dbReference type="FunFam" id="3.40.50.2020:FF:000004">
    <property type="entry name" value="Adenine phosphoribosyltransferase"/>
    <property type="match status" value="1"/>
</dbReference>
<keyword evidence="15" id="KW-1185">Reference proteome</keyword>
<dbReference type="OrthoDB" id="9803963at2"/>
<dbReference type="NCBIfam" id="NF002634">
    <property type="entry name" value="PRK02304.1-3"/>
    <property type="match status" value="1"/>
</dbReference>
<sequence>MTVDQYRSLIREVPDFPRAGILFYDITTLLKDPAAFAAIADELTAYYQGQGISKVVGIESRGFIYGGTLAQRLKAGFVPVRKPGKLPAAIYEVNYELEYGSNSLAIHRDAIVKGERVLIVDDLLATGGTAAATVMLIKQLGGEIAGLDFLVELQSLNGRDKLAGYPVHSTILYP</sequence>
<dbReference type="InterPro" id="IPR000836">
    <property type="entry name" value="PRTase_dom"/>
</dbReference>
<gene>
    <name evidence="12 14" type="primary">apt</name>
    <name evidence="14" type="ORF">NSJP_2276</name>
</gene>
<dbReference type="UniPathway" id="UPA00588">
    <property type="reaction ID" value="UER00646"/>
</dbReference>
<dbReference type="EC" id="2.4.2.7" evidence="7 12"/>
<dbReference type="GO" id="GO:0002055">
    <property type="term" value="F:adenine binding"/>
    <property type="evidence" value="ECO:0007669"/>
    <property type="project" value="TreeGrafter"/>
</dbReference>
<dbReference type="AlphaFoldDB" id="A0A1W1I600"/>
<dbReference type="InterPro" id="IPR050054">
    <property type="entry name" value="UPRTase/APRTase"/>
</dbReference>
<dbReference type="GO" id="GO:0003999">
    <property type="term" value="F:adenine phosphoribosyltransferase activity"/>
    <property type="evidence" value="ECO:0007669"/>
    <property type="project" value="UniProtKB-UniRule"/>
</dbReference>
<keyword evidence="11 12" id="KW-0660">Purine salvage</keyword>
<evidence type="ECO:0000256" key="4">
    <source>
        <dbReference type="ARBA" id="ARBA00004659"/>
    </source>
</evidence>
<dbReference type="InterPro" id="IPR029057">
    <property type="entry name" value="PRTase-like"/>
</dbReference>
<accession>A0A1W1I600</accession>
<comment type="subcellular location">
    <subcellularLocation>
        <location evidence="3 12">Cytoplasm</location>
    </subcellularLocation>
</comment>
<evidence type="ECO:0000256" key="6">
    <source>
        <dbReference type="ARBA" id="ARBA00011738"/>
    </source>
</evidence>
<name>A0A1W1I600_9BACT</name>
<evidence type="ECO:0000256" key="7">
    <source>
        <dbReference type="ARBA" id="ARBA00011893"/>
    </source>
</evidence>
<evidence type="ECO:0000256" key="11">
    <source>
        <dbReference type="ARBA" id="ARBA00022726"/>
    </source>
</evidence>
<dbReference type="NCBIfam" id="TIGR01090">
    <property type="entry name" value="apt"/>
    <property type="match status" value="1"/>
</dbReference>
<evidence type="ECO:0000313" key="15">
    <source>
        <dbReference type="Proteomes" id="UP000192042"/>
    </source>
</evidence>
<evidence type="ECO:0000256" key="5">
    <source>
        <dbReference type="ARBA" id="ARBA00008391"/>
    </source>
</evidence>
<evidence type="ECO:0000256" key="10">
    <source>
        <dbReference type="ARBA" id="ARBA00022679"/>
    </source>
</evidence>
<proteinExistence type="inferred from homology"/>
<evidence type="ECO:0000313" key="14">
    <source>
        <dbReference type="EMBL" id="SLM48448.1"/>
    </source>
</evidence>
<evidence type="ECO:0000256" key="12">
    <source>
        <dbReference type="HAMAP-Rule" id="MF_00004"/>
    </source>
</evidence>
<dbReference type="PANTHER" id="PTHR32315:SF3">
    <property type="entry name" value="ADENINE PHOSPHORIBOSYLTRANSFERASE"/>
    <property type="match status" value="1"/>
</dbReference>
<protein>
    <recommendedName>
        <fullName evidence="7 12">Adenine phosphoribosyltransferase</fullName>
        <shortName evidence="12">APRT</shortName>
        <ecNumber evidence="7 12">2.4.2.7</ecNumber>
    </recommendedName>
</protein>
<dbReference type="GO" id="GO:0044209">
    <property type="term" value="P:AMP salvage"/>
    <property type="evidence" value="ECO:0007669"/>
    <property type="project" value="UniProtKB-UniRule"/>
</dbReference>
<dbReference type="Proteomes" id="UP000192042">
    <property type="component" value="Chromosome I"/>
</dbReference>
<evidence type="ECO:0000256" key="9">
    <source>
        <dbReference type="ARBA" id="ARBA00022676"/>
    </source>
</evidence>
<evidence type="ECO:0000256" key="2">
    <source>
        <dbReference type="ARBA" id="ARBA00003968"/>
    </source>
</evidence>
<reference evidence="14 15" key="1">
    <citation type="submission" date="2017-03" db="EMBL/GenBank/DDBJ databases">
        <authorList>
            <person name="Afonso C.L."/>
            <person name="Miller P.J."/>
            <person name="Scott M.A."/>
            <person name="Spackman E."/>
            <person name="Goraichik I."/>
            <person name="Dimitrov K.M."/>
            <person name="Suarez D.L."/>
            <person name="Swayne D.E."/>
        </authorList>
    </citation>
    <scope>NUCLEOTIDE SEQUENCE [LARGE SCALE GENOMIC DNA]</scope>
    <source>
        <strain evidence="14">Genome sequencing of Nitrospira japonica strain NJ11</strain>
    </source>
</reference>
<keyword evidence="8 12" id="KW-0963">Cytoplasm</keyword>
<dbReference type="CDD" id="cd06223">
    <property type="entry name" value="PRTases_typeI"/>
    <property type="match status" value="1"/>
</dbReference>
<keyword evidence="9 12" id="KW-0328">Glycosyltransferase</keyword>